<feature type="compositionally biased region" description="Basic and acidic residues" evidence="1">
    <location>
        <begin position="66"/>
        <end position="75"/>
    </location>
</feature>
<name>A0A8J4U029_CLAMG</name>
<dbReference type="AlphaFoldDB" id="A0A8J4U029"/>
<comment type="caution">
    <text evidence="2">The sequence shown here is derived from an EMBL/GenBank/DDBJ whole genome shotgun (WGS) entry which is preliminary data.</text>
</comment>
<evidence type="ECO:0000256" key="1">
    <source>
        <dbReference type="SAM" id="MobiDB-lite"/>
    </source>
</evidence>
<proteinExistence type="predicted"/>
<evidence type="ECO:0000313" key="2">
    <source>
        <dbReference type="EMBL" id="KAF5907421.1"/>
    </source>
</evidence>
<protein>
    <submittedName>
        <fullName evidence="2">Uncharacterized protein</fullName>
    </submittedName>
</protein>
<reference evidence="2" key="1">
    <citation type="submission" date="2020-07" db="EMBL/GenBank/DDBJ databases">
        <title>Clarias magur genome sequencing, assembly and annotation.</title>
        <authorList>
            <person name="Kushwaha B."/>
            <person name="Kumar R."/>
            <person name="Das P."/>
            <person name="Joshi C.G."/>
            <person name="Kumar D."/>
            <person name="Nagpure N.S."/>
            <person name="Pandey M."/>
            <person name="Agarwal S."/>
            <person name="Srivastava S."/>
            <person name="Singh M."/>
            <person name="Sahoo L."/>
            <person name="Jayasankar P."/>
            <person name="Meher P.K."/>
            <person name="Koringa P.G."/>
            <person name="Iquebal M.A."/>
            <person name="Das S.P."/>
            <person name="Bit A."/>
            <person name="Patnaik S."/>
            <person name="Patel N."/>
            <person name="Shah T.M."/>
            <person name="Hinsu A."/>
            <person name="Jena J.K."/>
        </authorList>
    </citation>
    <scope>NUCLEOTIDE SEQUENCE</scope>
    <source>
        <strain evidence="2">CIFAMagur01</strain>
        <tissue evidence="2">Testis</tissue>
    </source>
</reference>
<dbReference type="Proteomes" id="UP000727407">
    <property type="component" value="Unassembled WGS sequence"/>
</dbReference>
<gene>
    <name evidence="2" type="ORF">DAT39_002873</name>
</gene>
<sequence length="75" mass="8030">MEGAGGKMGIAKNFRLNEGAFRPGCTNTKSRHVRTVPAGGPVAERETAVMGVSGYHGSSRSPPLCDNEKKREEKK</sequence>
<evidence type="ECO:0000313" key="3">
    <source>
        <dbReference type="Proteomes" id="UP000727407"/>
    </source>
</evidence>
<accession>A0A8J4U029</accession>
<feature type="region of interest" description="Disordered" evidence="1">
    <location>
        <begin position="20"/>
        <end position="75"/>
    </location>
</feature>
<dbReference type="EMBL" id="QNUK01000022">
    <property type="protein sequence ID" value="KAF5907421.1"/>
    <property type="molecule type" value="Genomic_DNA"/>
</dbReference>
<keyword evidence="3" id="KW-1185">Reference proteome</keyword>
<organism evidence="2 3">
    <name type="scientific">Clarias magur</name>
    <name type="common">Asian catfish</name>
    <name type="synonym">Macropteronotus magur</name>
    <dbReference type="NCBI Taxonomy" id="1594786"/>
    <lineage>
        <taxon>Eukaryota</taxon>
        <taxon>Metazoa</taxon>
        <taxon>Chordata</taxon>
        <taxon>Craniata</taxon>
        <taxon>Vertebrata</taxon>
        <taxon>Euteleostomi</taxon>
        <taxon>Actinopterygii</taxon>
        <taxon>Neopterygii</taxon>
        <taxon>Teleostei</taxon>
        <taxon>Ostariophysi</taxon>
        <taxon>Siluriformes</taxon>
        <taxon>Clariidae</taxon>
        <taxon>Clarias</taxon>
    </lineage>
</organism>